<comment type="caution">
    <text evidence="2">The sequence shown here is derived from an EMBL/GenBank/DDBJ whole genome shotgun (WGS) entry which is preliminary data.</text>
</comment>
<evidence type="ECO:0000313" key="2">
    <source>
        <dbReference type="EMBL" id="KAK2149839.1"/>
    </source>
</evidence>
<feature type="signal peptide" evidence="1">
    <location>
        <begin position="1"/>
        <end position="20"/>
    </location>
</feature>
<accession>A0AAD9JB49</accession>
<dbReference type="EMBL" id="JAODUP010000435">
    <property type="protein sequence ID" value="KAK2149839.1"/>
    <property type="molecule type" value="Genomic_DNA"/>
</dbReference>
<keyword evidence="1" id="KW-0732">Signal</keyword>
<keyword evidence="3" id="KW-1185">Reference proteome</keyword>
<dbReference type="AlphaFoldDB" id="A0AAD9JB49"/>
<evidence type="ECO:0000256" key="1">
    <source>
        <dbReference type="SAM" id="SignalP"/>
    </source>
</evidence>
<gene>
    <name evidence="2" type="ORF">LSH36_435g04004</name>
</gene>
<sequence>MDTNLAISFTMATALTTVLAASTTKEYTPVSDSTLSTFQTTTINEGTQMTISSTASSTE</sequence>
<feature type="chain" id="PRO_5042037623" evidence="1">
    <location>
        <begin position="21"/>
        <end position="59"/>
    </location>
</feature>
<feature type="non-terminal residue" evidence="2">
    <location>
        <position position="59"/>
    </location>
</feature>
<name>A0AAD9JB49_9ANNE</name>
<evidence type="ECO:0000313" key="3">
    <source>
        <dbReference type="Proteomes" id="UP001208570"/>
    </source>
</evidence>
<protein>
    <submittedName>
        <fullName evidence="2">Uncharacterized protein</fullName>
    </submittedName>
</protein>
<organism evidence="2 3">
    <name type="scientific">Paralvinella palmiformis</name>
    <dbReference type="NCBI Taxonomy" id="53620"/>
    <lineage>
        <taxon>Eukaryota</taxon>
        <taxon>Metazoa</taxon>
        <taxon>Spiralia</taxon>
        <taxon>Lophotrochozoa</taxon>
        <taxon>Annelida</taxon>
        <taxon>Polychaeta</taxon>
        <taxon>Sedentaria</taxon>
        <taxon>Canalipalpata</taxon>
        <taxon>Terebellida</taxon>
        <taxon>Terebelliformia</taxon>
        <taxon>Alvinellidae</taxon>
        <taxon>Paralvinella</taxon>
    </lineage>
</organism>
<reference evidence="2" key="1">
    <citation type="journal article" date="2023" name="Mol. Biol. Evol.">
        <title>Third-Generation Sequencing Reveals the Adaptive Role of the Epigenome in Three Deep-Sea Polychaetes.</title>
        <authorList>
            <person name="Perez M."/>
            <person name="Aroh O."/>
            <person name="Sun Y."/>
            <person name="Lan Y."/>
            <person name="Juniper S.K."/>
            <person name="Young C.R."/>
            <person name="Angers B."/>
            <person name="Qian P.Y."/>
        </authorList>
    </citation>
    <scope>NUCLEOTIDE SEQUENCE</scope>
    <source>
        <strain evidence="2">P08H-3</strain>
    </source>
</reference>
<dbReference type="Proteomes" id="UP001208570">
    <property type="component" value="Unassembled WGS sequence"/>
</dbReference>
<proteinExistence type="predicted"/>